<comment type="caution">
    <text evidence="2">The sequence shown here is derived from an EMBL/GenBank/DDBJ whole genome shotgun (WGS) entry which is preliminary data.</text>
</comment>
<proteinExistence type="predicted"/>
<evidence type="ECO:0000256" key="1">
    <source>
        <dbReference type="SAM" id="Phobius"/>
    </source>
</evidence>
<feature type="transmembrane region" description="Helical" evidence="1">
    <location>
        <begin position="28"/>
        <end position="53"/>
    </location>
</feature>
<evidence type="ECO:0008006" key="4">
    <source>
        <dbReference type="Google" id="ProtNLM"/>
    </source>
</evidence>
<dbReference type="STRING" id="1492738.FEM21_15820"/>
<evidence type="ECO:0000313" key="2">
    <source>
        <dbReference type="EMBL" id="KDN55278.1"/>
    </source>
</evidence>
<keyword evidence="1" id="KW-0472">Membrane</keyword>
<dbReference type="RefSeq" id="WP_035659347.1">
    <property type="nucleotide sequence ID" value="NZ_JNCA01000015.1"/>
</dbReference>
<keyword evidence="1" id="KW-0812">Transmembrane</keyword>
<dbReference type="PATRIC" id="fig|1492738.3.peg.1572"/>
<keyword evidence="3" id="KW-1185">Reference proteome</keyword>
<dbReference type="Proteomes" id="UP000027064">
    <property type="component" value="Unassembled WGS sequence"/>
</dbReference>
<protein>
    <recommendedName>
        <fullName evidence="4">Uracil phosphoribosyltransferase</fullName>
    </recommendedName>
</protein>
<name>A0A066WRS8_9FLAO</name>
<dbReference type="eggNOG" id="ENOG50330VJ">
    <property type="taxonomic scope" value="Bacteria"/>
</dbReference>
<gene>
    <name evidence="2" type="ORF">FEM21_15820</name>
</gene>
<keyword evidence="1" id="KW-1133">Transmembrane helix</keyword>
<dbReference type="Pfam" id="PF19868">
    <property type="entry name" value="DUF6341"/>
    <property type="match status" value="1"/>
</dbReference>
<dbReference type="InterPro" id="IPR045922">
    <property type="entry name" value="DUF6341"/>
</dbReference>
<evidence type="ECO:0000313" key="3">
    <source>
        <dbReference type="Proteomes" id="UP000027064"/>
    </source>
</evidence>
<organism evidence="2 3">
    <name type="scientific">Flavobacterium seoulense</name>
    <dbReference type="NCBI Taxonomy" id="1492738"/>
    <lineage>
        <taxon>Bacteria</taxon>
        <taxon>Pseudomonadati</taxon>
        <taxon>Bacteroidota</taxon>
        <taxon>Flavobacteriia</taxon>
        <taxon>Flavobacteriales</taxon>
        <taxon>Flavobacteriaceae</taxon>
        <taxon>Flavobacterium</taxon>
    </lineage>
</organism>
<dbReference type="OrthoDB" id="1467828at2"/>
<reference evidence="2 3" key="1">
    <citation type="submission" date="2014-05" db="EMBL/GenBank/DDBJ databases">
        <title>Genome Sequence of Flavobacterium sp. EM1321.</title>
        <authorList>
            <person name="Shin S.-K."/>
            <person name="Yi H."/>
        </authorList>
    </citation>
    <scope>NUCLEOTIDE SEQUENCE [LARGE SCALE GENOMIC DNA]</scope>
    <source>
        <strain evidence="2 3">EM1321</strain>
    </source>
</reference>
<accession>A0A066WRS8</accession>
<dbReference type="EMBL" id="JNCA01000015">
    <property type="protein sequence ID" value="KDN55278.1"/>
    <property type="molecule type" value="Genomic_DNA"/>
</dbReference>
<sequence length="76" mass="8899">MKAFFEGIQSLFVDFLFLPLDWLRSLELISWFGANTINWIFMIICSAAIVYWIKQLRIFDAAGTENQDTTAHSFFK</sequence>
<dbReference type="AlphaFoldDB" id="A0A066WRS8"/>